<proteinExistence type="predicted"/>
<keyword evidence="5" id="KW-1185">Reference proteome</keyword>
<keyword evidence="2 3" id="KW-0040">ANK repeat</keyword>
<feature type="repeat" description="ANK" evidence="3">
    <location>
        <begin position="45"/>
        <end position="76"/>
    </location>
</feature>
<dbReference type="PROSITE" id="PS50088">
    <property type="entry name" value="ANK_REPEAT"/>
    <property type="match status" value="3"/>
</dbReference>
<feature type="repeat" description="ANK" evidence="3">
    <location>
        <begin position="6"/>
        <end position="39"/>
    </location>
</feature>
<dbReference type="PANTHER" id="PTHR24171:SF9">
    <property type="entry name" value="ANKYRIN REPEAT DOMAIN-CONTAINING PROTEIN 39"/>
    <property type="match status" value="1"/>
</dbReference>
<dbReference type="PANTHER" id="PTHR24171">
    <property type="entry name" value="ANKYRIN REPEAT DOMAIN-CONTAINING PROTEIN 39-RELATED"/>
    <property type="match status" value="1"/>
</dbReference>
<dbReference type="SMART" id="SM00248">
    <property type="entry name" value="ANK"/>
    <property type="match status" value="3"/>
</dbReference>
<name>A0A6A5VUT6_9PLEO</name>
<reference evidence="4" key="1">
    <citation type="journal article" date="2020" name="Stud. Mycol.">
        <title>101 Dothideomycetes genomes: a test case for predicting lifestyles and emergence of pathogens.</title>
        <authorList>
            <person name="Haridas S."/>
            <person name="Albert R."/>
            <person name="Binder M."/>
            <person name="Bloem J."/>
            <person name="Labutti K."/>
            <person name="Salamov A."/>
            <person name="Andreopoulos B."/>
            <person name="Baker S."/>
            <person name="Barry K."/>
            <person name="Bills G."/>
            <person name="Bluhm B."/>
            <person name="Cannon C."/>
            <person name="Castanera R."/>
            <person name="Culley D."/>
            <person name="Daum C."/>
            <person name="Ezra D."/>
            <person name="Gonzalez J."/>
            <person name="Henrissat B."/>
            <person name="Kuo A."/>
            <person name="Liang C."/>
            <person name="Lipzen A."/>
            <person name="Lutzoni F."/>
            <person name="Magnuson J."/>
            <person name="Mondo S."/>
            <person name="Nolan M."/>
            <person name="Ohm R."/>
            <person name="Pangilinan J."/>
            <person name="Park H.-J."/>
            <person name="Ramirez L."/>
            <person name="Alfaro M."/>
            <person name="Sun H."/>
            <person name="Tritt A."/>
            <person name="Yoshinaga Y."/>
            <person name="Zwiers L.-H."/>
            <person name="Turgeon B."/>
            <person name="Goodwin S."/>
            <person name="Spatafora J."/>
            <person name="Crous P."/>
            <person name="Grigoriev I."/>
        </authorList>
    </citation>
    <scope>NUCLEOTIDE SEQUENCE</scope>
    <source>
        <strain evidence="4">CBS 123094</strain>
    </source>
</reference>
<dbReference type="AlphaFoldDB" id="A0A6A5VUT6"/>
<keyword evidence="1" id="KW-0677">Repeat</keyword>
<dbReference type="SUPFAM" id="SSF48403">
    <property type="entry name" value="Ankyrin repeat"/>
    <property type="match status" value="1"/>
</dbReference>
<evidence type="ECO:0000256" key="3">
    <source>
        <dbReference type="PROSITE-ProRule" id="PRU00023"/>
    </source>
</evidence>
<evidence type="ECO:0000313" key="5">
    <source>
        <dbReference type="Proteomes" id="UP000799779"/>
    </source>
</evidence>
<dbReference type="Pfam" id="PF12796">
    <property type="entry name" value="Ank_2"/>
    <property type="match status" value="1"/>
</dbReference>
<organism evidence="4 5">
    <name type="scientific">Amniculicola lignicola CBS 123094</name>
    <dbReference type="NCBI Taxonomy" id="1392246"/>
    <lineage>
        <taxon>Eukaryota</taxon>
        <taxon>Fungi</taxon>
        <taxon>Dikarya</taxon>
        <taxon>Ascomycota</taxon>
        <taxon>Pezizomycotina</taxon>
        <taxon>Dothideomycetes</taxon>
        <taxon>Pleosporomycetidae</taxon>
        <taxon>Pleosporales</taxon>
        <taxon>Amniculicolaceae</taxon>
        <taxon>Amniculicola</taxon>
    </lineage>
</organism>
<dbReference type="EMBL" id="ML977697">
    <property type="protein sequence ID" value="KAF1993562.1"/>
    <property type="molecule type" value="Genomic_DNA"/>
</dbReference>
<dbReference type="OrthoDB" id="1577640at2759"/>
<accession>A0A6A5VUT6</accession>
<evidence type="ECO:0000256" key="2">
    <source>
        <dbReference type="ARBA" id="ARBA00023043"/>
    </source>
</evidence>
<evidence type="ECO:0000256" key="1">
    <source>
        <dbReference type="ARBA" id="ARBA00022737"/>
    </source>
</evidence>
<sequence>MARDVKGSIPLHYAAVVGRDDPIVTLLVYHGPAKNGFDIEAENLNGYTALQLAALNRHIAAQVLVSFGADVNAMDSYGQTPLHVAVLNGKEEAVKLLIGSGANVEAMNRDSQNALQLA</sequence>
<dbReference type="Gene3D" id="1.25.40.20">
    <property type="entry name" value="Ankyrin repeat-containing domain"/>
    <property type="match status" value="1"/>
</dbReference>
<dbReference type="PROSITE" id="PS50297">
    <property type="entry name" value="ANK_REP_REGION"/>
    <property type="match status" value="2"/>
</dbReference>
<protein>
    <submittedName>
        <fullName evidence="4">Ankyrin</fullName>
    </submittedName>
</protein>
<gene>
    <name evidence="4" type="ORF">P154DRAFT_477401</name>
</gene>
<dbReference type="InterPro" id="IPR036770">
    <property type="entry name" value="Ankyrin_rpt-contain_sf"/>
</dbReference>
<evidence type="ECO:0000313" key="4">
    <source>
        <dbReference type="EMBL" id="KAF1993562.1"/>
    </source>
</evidence>
<dbReference type="Proteomes" id="UP000799779">
    <property type="component" value="Unassembled WGS sequence"/>
</dbReference>
<feature type="repeat" description="ANK" evidence="3">
    <location>
        <begin position="77"/>
        <end position="109"/>
    </location>
</feature>
<dbReference type="InterPro" id="IPR002110">
    <property type="entry name" value="Ankyrin_rpt"/>
</dbReference>
<feature type="non-terminal residue" evidence="4">
    <location>
        <position position="118"/>
    </location>
</feature>
<dbReference type="PRINTS" id="PR01415">
    <property type="entry name" value="ANKYRIN"/>
</dbReference>